<accession>A0A841C4G5</accession>
<sequence>MKFKKTINAPQQYIFDKVIESVLFDIERSINRKLNAKVLQGFEYQKVISGRDASTIKIDEVTIPSVYAFSTETPTGYYTTRWEFKNVSEAQTEIFINESMKAKSLMQVTNNFIMRAFMQQAKKRSMQAMLDKMVESYKKGGA</sequence>
<gene>
    <name evidence="1" type="ORF">HNQ37_000575</name>
</gene>
<dbReference type="InterPro" id="IPR021701">
    <property type="entry name" value="DUF3284"/>
</dbReference>
<name>A0A841C4G5_9LACT</name>
<protein>
    <recommendedName>
        <fullName evidence="3">DUF3284 domain-containing protein</fullName>
    </recommendedName>
</protein>
<dbReference type="EMBL" id="JACHHV010000006">
    <property type="protein sequence ID" value="MBB5887703.1"/>
    <property type="molecule type" value="Genomic_DNA"/>
</dbReference>
<evidence type="ECO:0008006" key="3">
    <source>
        <dbReference type="Google" id="ProtNLM"/>
    </source>
</evidence>
<reference evidence="1 2" key="1">
    <citation type="submission" date="2020-08" db="EMBL/GenBank/DDBJ databases">
        <title>Genomic Encyclopedia of Type Strains, Phase IV (KMG-IV): sequencing the most valuable type-strain genomes for metagenomic binning, comparative biology and taxonomic classification.</title>
        <authorList>
            <person name="Goeker M."/>
        </authorList>
    </citation>
    <scope>NUCLEOTIDE SEQUENCE [LARGE SCALE GENOMIC DNA]</scope>
    <source>
        <strain evidence="1 2">DSM 14925</strain>
    </source>
</reference>
<organism evidence="1 2">
    <name type="scientific">Lactovum miscens</name>
    <dbReference type="NCBI Taxonomy" id="190387"/>
    <lineage>
        <taxon>Bacteria</taxon>
        <taxon>Bacillati</taxon>
        <taxon>Bacillota</taxon>
        <taxon>Bacilli</taxon>
        <taxon>Lactobacillales</taxon>
        <taxon>Streptococcaceae</taxon>
        <taxon>Lactovum</taxon>
    </lineage>
</organism>
<keyword evidence="2" id="KW-1185">Reference proteome</keyword>
<evidence type="ECO:0000313" key="1">
    <source>
        <dbReference type="EMBL" id="MBB5887703.1"/>
    </source>
</evidence>
<evidence type="ECO:0000313" key="2">
    <source>
        <dbReference type="Proteomes" id="UP000562464"/>
    </source>
</evidence>
<dbReference type="AlphaFoldDB" id="A0A841C4G5"/>
<proteinExistence type="predicted"/>
<dbReference type="Proteomes" id="UP000562464">
    <property type="component" value="Unassembled WGS sequence"/>
</dbReference>
<comment type="caution">
    <text evidence="1">The sequence shown here is derived from an EMBL/GenBank/DDBJ whole genome shotgun (WGS) entry which is preliminary data.</text>
</comment>
<dbReference type="RefSeq" id="WP_183539120.1">
    <property type="nucleotide sequence ID" value="NZ_JACHHV010000006.1"/>
</dbReference>
<dbReference type="Pfam" id="PF11687">
    <property type="entry name" value="DUF3284"/>
    <property type="match status" value="1"/>
</dbReference>